<dbReference type="AlphaFoldDB" id="A0AA35RYR5"/>
<evidence type="ECO:0000256" key="1">
    <source>
        <dbReference type="SAM" id="MobiDB-lite"/>
    </source>
</evidence>
<feature type="compositionally biased region" description="Polar residues" evidence="1">
    <location>
        <begin position="1"/>
        <end position="10"/>
    </location>
</feature>
<organism evidence="2 3">
    <name type="scientific">Geodia barretti</name>
    <name type="common">Barrett's horny sponge</name>
    <dbReference type="NCBI Taxonomy" id="519541"/>
    <lineage>
        <taxon>Eukaryota</taxon>
        <taxon>Metazoa</taxon>
        <taxon>Porifera</taxon>
        <taxon>Demospongiae</taxon>
        <taxon>Heteroscleromorpha</taxon>
        <taxon>Tetractinellida</taxon>
        <taxon>Astrophorina</taxon>
        <taxon>Geodiidae</taxon>
        <taxon>Geodia</taxon>
    </lineage>
</organism>
<feature type="compositionally biased region" description="Basic residues" evidence="1">
    <location>
        <begin position="11"/>
        <end position="22"/>
    </location>
</feature>
<comment type="caution">
    <text evidence="2">The sequence shown here is derived from an EMBL/GenBank/DDBJ whole genome shotgun (WGS) entry which is preliminary data.</text>
</comment>
<evidence type="ECO:0000313" key="2">
    <source>
        <dbReference type="EMBL" id="CAI8019413.1"/>
    </source>
</evidence>
<keyword evidence="3" id="KW-1185">Reference proteome</keyword>
<name>A0AA35RYR5_GEOBA</name>
<dbReference type="EMBL" id="CASHTH010001752">
    <property type="protein sequence ID" value="CAI8019413.1"/>
    <property type="molecule type" value="Genomic_DNA"/>
</dbReference>
<evidence type="ECO:0000313" key="3">
    <source>
        <dbReference type="Proteomes" id="UP001174909"/>
    </source>
</evidence>
<proteinExistence type="predicted"/>
<reference evidence="2" key="1">
    <citation type="submission" date="2023-03" db="EMBL/GenBank/DDBJ databases">
        <authorList>
            <person name="Steffen K."/>
            <person name="Cardenas P."/>
        </authorList>
    </citation>
    <scope>NUCLEOTIDE SEQUENCE</scope>
</reference>
<feature type="region of interest" description="Disordered" evidence="1">
    <location>
        <begin position="1"/>
        <end position="34"/>
    </location>
</feature>
<gene>
    <name evidence="2" type="ORF">GBAR_LOCUS11670</name>
</gene>
<sequence length="202" mass="21344">MRNASTSTCSRWRRRQRWRRPRAGTLRQPLAKSLRRPRIKSLRWPRATTVLRAPHSLQARTNPTAHTAAAGKDIALNDGRASATAGPHTTAHGDCPALHLPRFGDGQIPPHPTALPRHPLAATPAVLAQGAKARIDGAATVTAGITVADGKADIARRYRFRGPARGAVVLPAARGAAAVIPAATAIALTALREGTYHPSHGG</sequence>
<accession>A0AA35RYR5</accession>
<protein>
    <submittedName>
        <fullName evidence="2">Uncharacterized protein</fullName>
    </submittedName>
</protein>
<dbReference type="Proteomes" id="UP001174909">
    <property type="component" value="Unassembled WGS sequence"/>
</dbReference>